<accession>A0A0E2YXU7</accession>
<sequence length="191" mass="22193">MINLAKELSKKLARLVLGDYSAYYVYASPVDSENSAPTASRPKFSVRATDQQMLELSSEPLIREQMHYLGEEAYAYACYLDNRIAGVCIYWYGERYRKRDFWPLRNDEAKLVQIVTSPSMRRSGVATQLIALSCLDMLKRGFRRTYARIWHSNSPSLRAFERAGWSKVALVIEINPLRLRRPNRIRFNSRS</sequence>
<dbReference type="HOGENOM" id="CLU_1420149_0_0_6"/>
<comment type="caution">
    <text evidence="2">The sequence shown here is derived from an EMBL/GenBank/DDBJ whole genome shotgun (WGS) entry which is preliminary data.</text>
</comment>
<dbReference type="InterPro" id="IPR016181">
    <property type="entry name" value="Acyl_CoA_acyltransferase"/>
</dbReference>
<evidence type="ECO:0000313" key="2">
    <source>
        <dbReference type="EMBL" id="KFI18243.1"/>
    </source>
</evidence>
<dbReference type="CDD" id="cd04301">
    <property type="entry name" value="NAT_SF"/>
    <property type="match status" value="1"/>
</dbReference>
<name>A0A0E2YXU7_9GAMM</name>
<dbReference type="InterPro" id="IPR000182">
    <property type="entry name" value="GNAT_dom"/>
</dbReference>
<dbReference type="EMBL" id="JPGN01000086">
    <property type="protein sequence ID" value="KFI18243.1"/>
    <property type="molecule type" value="Genomic_DNA"/>
</dbReference>
<protein>
    <recommendedName>
        <fullName evidence="1">N-acetyltransferase domain-containing protein</fullName>
    </recommendedName>
</protein>
<dbReference type="Pfam" id="PF00583">
    <property type="entry name" value="Acetyltransf_1"/>
    <property type="match status" value="1"/>
</dbReference>
<organism evidence="2 3">
    <name type="scientific">Nitrosococcus oceani C-27</name>
    <dbReference type="NCBI Taxonomy" id="314279"/>
    <lineage>
        <taxon>Bacteria</taxon>
        <taxon>Pseudomonadati</taxon>
        <taxon>Pseudomonadota</taxon>
        <taxon>Gammaproteobacteria</taxon>
        <taxon>Chromatiales</taxon>
        <taxon>Chromatiaceae</taxon>
        <taxon>Nitrosococcus</taxon>
    </lineage>
</organism>
<evidence type="ECO:0000313" key="3">
    <source>
        <dbReference type="Proteomes" id="UP000028839"/>
    </source>
</evidence>
<dbReference type="AlphaFoldDB" id="A0A0E2YXU7"/>
<dbReference type="OrthoDB" id="8774392at2"/>
<dbReference type="SUPFAM" id="SSF55729">
    <property type="entry name" value="Acyl-CoA N-acyltransferases (Nat)"/>
    <property type="match status" value="1"/>
</dbReference>
<evidence type="ECO:0000259" key="1">
    <source>
        <dbReference type="PROSITE" id="PS51186"/>
    </source>
</evidence>
<reference evidence="2 3" key="1">
    <citation type="submission" date="2014-07" db="EMBL/GenBank/DDBJ databases">
        <title>Comparative analysis of Nitrosococcus oceani genome inventories of strains from Pacific and Atlantic gyres.</title>
        <authorList>
            <person name="Lim C.K."/>
            <person name="Wang L."/>
            <person name="Sayavedra-Soto L.A."/>
            <person name="Klotz M.G."/>
        </authorList>
    </citation>
    <scope>NUCLEOTIDE SEQUENCE [LARGE SCALE GENOMIC DNA]</scope>
    <source>
        <strain evidence="2 3">C-27</strain>
    </source>
</reference>
<gene>
    <name evidence="2" type="ORF">IB75_15445</name>
</gene>
<dbReference type="PROSITE" id="PS51186">
    <property type="entry name" value="GNAT"/>
    <property type="match status" value="1"/>
</dbReference>
<dbReference type="Gene3D" id="3.40.630.30">
    <property type="match status" value="1"/>
</dbReference>
<proteinExistence type="predicted"/>
<dbReference type="Proteomes" id="UP000028839">
    <property type="component" value="Unassembled WGS sequence"/>
</dbReference>
<feature type="domain" description="N-acetyltransferase" evidence="1">
    <location>
        <begin position="33"/>
        <end position="184"/>
    </location>
</feature>
<dbReference type="GO" id="GO:0016747">
    <property type="term" value="F:acyltransferase activity, transferring groups other than amino-acyl groups"/>
    <property type="evidence" value="ECO:0007669"/>
    <property type="project" value="InterPro"/>
</dbReference>